<reference evidence="5 6" key="1">
    <citation type="submission" date="2016-10" db="EMBL/GenBank/DDBJ databases">
        <authorList>
            <person name="de Groot N.N."/>
        </authorList>
    </citation>
    <scope>NUCLEOTIDE SEQUENCE [LARGE SCALE GENOMIC DNA]</scope>
    <source>
        <strain evidence="5 6">DSM 43941</strain>
    </source>
</reference>
<dbReference type="InterPro" id="IPR003439">
    <property type="entry name" value="ABC_transporter-like_ATP-bd"/>
</dbReference>
<evidence type="ECO:0000259" key="4">
    <source>
        <dbReference type="PROSITE" id="PS50893"/>
    </source>
</evidence>
<feature type="domain" description="ABC transporter" evidence="4">
    <location>
        <begin position="342"/>
        <end position="539"/>
    </location>
</feature>
<dbReference type="Pfam" id="PF00005">
    <property type="entry name" value="ABC_tran"/>
    <property type="match status" value="2"/>
</dbReference>
<dbReference type="SMART" id="SM00382">
    <property type="entry name" value="AAA"/>
    <property type="match status" value="2"/>
</dbReference>
<gene>
    <name evidence="5" type="ORF">SAMN04489716_3229</name>
</gene>
<dbReference type="InterPro" id="IPR003593">
    <property type="entry name" value="AAA+_ATPase"/>
</dbReference>
<dbReference type="FunFam" id="3.40.50.300:FF:000011">
    <property type="entry name" value="Putative ABC transporter ATP-binding component"/>
    <property type="match status" value="1"/>
</dbReference>
<dbReference type="EMBL" id="LT629758">
    <property type="protein sequence ID" value="SDT30842.1"/>
    <property type="molecule type" value="Genomic_DNA"/>
</dbReference>
<keyword evidence="2" id="KW-0547">Nucleotide-binding</keyword>
<evidence type="ECO:0000256" key="1">
    <source>
        <dbReference type="ARBA" id="ARBA00022737"/>
    </source>
</evidence>
<dbReference type="InterPro" id="IPR027417">
    <property type="entry name" value="P-loop_NTPase"/>
</dbReference>
<keyword evidence="3 5" id="KW-0067">ATP-binding</keyword>
<proteinExistence type="predicted"/>
<evidence type="ECO:0000256" key="2">
    <source>
        <dbReference type="ARBA" id="ARBA00022741"/>
    </source>
</evidence>
<dbReference type="PROSITE" id="PS50893">
    <property type="entry name" value="ABC_TRANSPORTER_2"/>
    <property type="match status" value="2"/>
</dbReference>
<dbReference type="PANTHER" id="PTHR19211">
    <property type="entry name" value="ATP-BINDING TRANSPORT PROTEIN-RELATED"/>
    <property type="match status" value="1"/>
</dbReference>
<evidence type="ECO:0000256" key="3">
    <source>
        <dbReference type="ARBA" id="ARBA00022840"/>
    </source>
</evidence>
<dbReference type="RefSeq" id="WP_092545397.1">
    <property type="nucleotide sequence ID" value="NZ_BOMJ01000005.1"/>
</dbReference>
<protein>
    <submittedName>
        <fullName evidence="5">Macrolide transport system ATP-binding/permease protein</fullName>
    </submittedName>
</protein>
<dbReference type="AlphaFoldDB" id="A0A1H1ZBH0"/>
<keyword evidence="6" id="KW-1185">Reference proteome</keyword>
<dbReference type="Gene3D" id="3.40.50.300">
    <property type="entry name" value="P-loop containing nucleotide triphosphate hydrolases"/>
    <property type="match status" value="3"/>
</dbReference>
<dbReference type="InterPro" id="IPR050611">
    <property type="entry name" value="ABCF"/>
</dbReference>
<organism evidence="5 6">
    <name type="scientific">Actinoplanes derwentensis</name>
    <dbReference type="NCBI Taxonomy" id="113562"/>
    <lineage>
        <taxon>Bacteria</taxon>
        <taxon>Bacillati</taxon>
        <taxon>Actinomycetota</taxon>
        <taxon>Actinomycetes</taxon>
        <taxon>Micromonosporales</taxon>
        <taxon>Micromonosporaceae</taxon>
        <taxon>Actinoplanes</taxon>
    </lineage>
</organism>
<feature type="domain" description="ABC transporter" evidence="4">
    <location>
        <begin position="6"/>
        <end position="268"/>
    </location>
</feature>
<keyword evidence="1" id="KW-0677">Repeat</keyword>
<dbReference type="GO" id="GO:0005524">
    <property type="term" value="F:ATP binding"/>
    <property type="evidence" value="ECO:0007669"/>
    <property type="project" value="UniProtKB-KW"/>
</dbReference>
<dbReference type="SUPFAM" id="SSF52540">
    <property type="entry name" value="P-loop containing nucleoside triphosphate hydrolases"/>
    <property type="match status" value="2"/>
</dbReference>
<dbReference type="GO" id="GO:0016887">
    <property type="term" value="F:ATP hydrolysis activity"/>
    <property type="evidence" value="ECO:0007669"/>
    <property type="project" value="InterPro"/>
</dbReference>
<dbReference type="Proteomes" id="UP000198688">
    <property type="component" value="Chromosome I"/>
</dbReference>
<evidence type="ECO:0000313" key="5">
    <source>
        <dbReference type="EMBL" id="SDT30842.1"/>
    </source>
</evidence>
<evidence type="ECO:0000313" key="6">
    <source>
        <dbReference type="Proteomes" id="UP000198688"/>
    </source>
</evidence>
<dbReference type="STRING" id="113562.SAMN04489716_3229"/>
<sequence>MSLAHLRADNVTVRLGARQVLDRVSITVSSGTRLAVVGENGRGKTTLLHVLAGLLTPDEGAVHRSGTIGLAAQALQAAPGDTVGTLTNAALADSRTALAELDEAAAALAANYDTDGTPSKGEARTGTAVGERYSAALESATRLDAWDAERRVDVALEALSACTDRGRELRTLSVGQRYRVRLACLLGAQHDILLLDEPTNHLDAAGLDFLTGRLRAHPGGLAVVSHDRQLLRDVSRQFLDLDPSADGMGHVYTGGYDEWQEGRRRDRVSWEQDYAEQQAEHGRLTAAVDRARSRLTTGWRPDKGVDKHKRQSHTPGVVQALNREREALEAHRITVPAPPPTLRWPDLDIRKGVPLLRAEGVSVPGRMDGPVSVALSGGDRLLVTGGNGTGKSTLLSVLAERLAPGSGAVHRSAETRVGLVGQEVPEWPADTTAHQLLQGRGTMGLLDAEALRTPVRLLSQGQQRRLDLALRLAERPNLLIFDEPTNHLSSALVDELTAALFATSAAVVIATHDRRLLSDLSIWPRLNLGDPTADQHGQS</sequence>
<name>A0A1H1ZBH0_9ACTN</name>
<accession>A0A1H1ZBH0</accession>
<dbReference type="OrthoDB" id="4500804at2"/>
<dbReference type="PANTHER" id="PTHR19211:SF14">
    <property type="entry name" value="ATP-BINDING CASSETTE SUB-FAMILY F MEMBER 1"/>
    <property type="match status" value="1"/>
</dbReference>